<evidence type="ECO:0000259" key="15">
    <source>
        <dbReference type="Pfam" id="PF03372"/>
    </source>
</evidence>
<evidence type="ECO:0000256" key="4">
    <source>
        <dbReference type="ARBA" id="ARBA00006335"/>
    </source>
</evidence>
<dbReference type="PANTHER" id="PTHR16320">
    <property type="entry name" value="SPHINGOMYELINASE FAMILY MEMBER"/>
    <property type="match status" value="1"/>
</dbReference>
<evidence type="ECO:0000256" key="3">
    <source>
        <dbReference type="ARBA" id="ARBA00004991"/>
    </source>
</evidence>
<comment type="similarity">
    <text evidence="4">Belongs to the neutral sphingomyelinase family.</text>
</comment>
<proteinExistence type="inferred from homology"/>
<feature type="transmembrane region" description="Helical" evidence="14">
    <location>
        <begin position="906"/>
        <end position="928"/>
    </location>
</feature>
<dbReference type="PANTHER" id="PTHR16320:SF24">
    <property type="entry name" value="PHOSPHODIESTERASE, PUTATIVE-RELATED"/>
    <property type="match status" value="1"/>
</dbReference>
<feature type="compositionally biased region" description="Basic and acidic residues" evidence="13">
    <location>
        <begin position="377"/>
        <end position="389"/>
    </location>
</feature>
<keyword evidence="17" id="KW-1185">Reference proteome</keyword>
<dbReference type="Gene3D" id="3.60.10.10">
    <property type="entry name" value="Endonuclease/exonuclease/phosphatase"/>
    <property type="match status" value="1"/>
</dbReference>
<evidence type="ECO:0000313" key="16">
    <source>
        <dbReference type="EMBL" id="KAL0068593.1"/>
    </source>
</evidence>
<reference evidence="16 17" key="1">
    <citation type="submission" date="2024-05" db="EMBL/GenBank/DDBJ databases">
        <title>A draft genome resource for the thread blight pathogen Marasmius tenuissimus strain MS-2.</title>
        <authorList>
            <person name="Yulfo-Soto G.E."/>
            <person name="Baruah I.K."/>
            <person name="Amoako-Attah I."/>
            <person name="Bukari Y."/>
            <person name="Meinhardt L.W."/>
            <person name="Bailey B.A."/>
            <person name="Cohen S.P."/>
        </authorList>
    </citation>
    <scope>NUCLEOTIDE SEQUENCE [LARGE SCALE GENOMIC DNA]</scope>
    <source>
        <strain evidence="16 17">MS-2</strain>
    </source>
</reference>
<keyword evidence="7" id="KW-0378">Hydrolase</keyword>
<dbReference type="InterPro" id="IPR005135">
    <property type="entry name" value="Endo/exonuclease/phosphatase"/>
</dbReference>
<feature type="compositionally biased region" description="Polar residues" evidence="13">
    <location>
        <begin position="468"/>
        <end position="485"/>
    </location>
</feature>
<feature type="region of interest" description="Disordered" evidence="13">
    <location>
        <begin position="503"/>
        <end position="542"/>
    </location>
</feature>
<evidence type="ECO:0000256" key="1">
    <source>
        <dbReference type="ARBA" id="ARBA00004141"/>
    </source>
</evidence>
<evidence type="ECO:0000256" key="13">
    <source>
        <dbReference type="SAM" id="MobiDB-lite"/>
    </source>
</evidence>
<comment type="pathway">
    <text evidence="3">Sphingolipid metabolism.</text>
</comment>
<feature type="compositionally biased region" description="Polar residues" evidence="13">
    <location>
        <begin position="505"/>
        <end position="534"/>
    </location>
</feature>
<feature type="compositionally biased region" description="Polar residues" evidence="13">
    <location>
        <begin position="7"/>
        <end position="19"/>
    </location>
</feature>
<feature type="compositionally biased region" description="Polar residues" evidence="13">
    <location>
        <begin position="25"/>
        <end position="43"/>
    </location>
</feature>
<feature type="domain" description="Endonuclease/exonuclease/phosphatase" evidence="15">
    <location>
        <begin position="562"/>
        <end position="804"/>
    </location>
</feature>
<feature type="compositionally biased region" description="Polar residues" evidence="13">
    <location>
        <begin position="119"/>
        <end position="135"/>
    </location>
</feature>
<keyword evidence="6" id="KW-0479">Metal-binding</keyword>
<organism evidence="16 17">
    <name type="scientific">Marasmius tenuissimus</name>
    <dbReference type="NCBI Taxonomy" id="585030"/>
    <lineage>
        <taxon>Eukaryota</taxon>
        <taxon>Fungi</taxon>
        <taxon>Dikarya</taxon>
        <taxon>Basidiomycota</taxon>
        <taxon>Agaricomycotina</taxon>
        <taxon>Agaricomycetes</taxon>
        <taxon>Agaricomycetidae</taxon>
        <taxon>Agaricales</taxon>
        <taxon>Marasmiineae</taxon>
        <taxon>Marasmiaceae</taxon>
        <taxon>Marasmius</taxon>
    </lineage>
</organism>
<evidence type="ECO:0000256" key="10">
    <source>
        <dbReference type="ARBA" id="ARBA00022989"/>
    </source>
</evidence>
<keyword evidence="12 14" id="KW-0472">Membrane</keyword>
<evidence type="ECO:0000256" key="5">
    <source>
        <dbReference type="ARBA" id="ARBA00022692"/>
    </source>
</evidence>
<feature type="region of interest" description="Disordered" evidence="13">
    <location>
        <begin position="1"/>
        <end position="136"/>
    </location>
</feature>
<evidence type="ECO:0000313" key="17">
    <source>
        <dbReference type="Proteomes" id="UP001437256"/>
    </source>
</evidence>
<feature type="region of interest" description="Disordered" evidence="13">
    <location>
        <begin position="432"/>
        <end position="485"/>
    </location>
</feature>
<dbReference type="InterPro" id="IPR036691">
    <property type="entry name" value="Endo/exonu/phosph_ase_sf"/>
</dbReference>
<evidence type="ECO:0000256" key="8">
    <source>
        <dbReference type="ARBA" id="ARBA00022842"/>
    </source>
</evidence>
<name>A0ABR3A4L6_9AGAR</name>
<keyword evidence="10 14" id="KW-1133">Transmembrane helix</keyword>
<gene>
    <name evidence="16" type="ORF">AAF712_004308</name>
</gene>
<dbReference type="Proteomes" id="UP001437256">
    <property type="component" value="Unassembled WGS sequence"/>
</dbReference>
<keyword evidence="11" id="KW-0443">Lipid metabolism</keyword>
<dbReference type="SUPFAM" id="SSF56219">
    <property type="entry name" value="DNase I-like"/>
    <property type="match status" value="1"/>
</dbReference>
<feature type="region of interest" description="Disordered" evidence="13">
    <location>
        <begin position="377"/>
        <end position="420"/>
    </location>
</feature>
<feature type="compositionally biased region" description="Polar residues" evidence="13">
    <location>
        <begin position="390"/>
        <end position="414"/>
    </location>
</feature>
<dbReference type="EMBL" id="JBBXMP010000017">
    <property type="protein sequence ID" value="KAL0068593.1"/>
    <property type="molecule type" value="Genomic_DNA"/>
</dbReference>
<comment type="caution">
    <text evidence="16">The sequence shown here is derived from an EMBL/GenBank/DDBJ whole genome shotgun (WGS) entry which is preliminary data.</text>
</comment>
<dbReference type="Pfam" id="PF03372">
    <property type="entry name" value="Exo_endo_phos"/>
    <property type="match status" value="1"/>
</dbReference>
<evidence type="ECO:0000256" key="2">
    <source>
        <dbReference type="ARBA" id="ARBA00004760"/>
    </source>
</evidence>
<evidence type="ECO:0000256" key="9">
    <source>
        <dbReference type="ARBA" id="ARBA00022919"/>
    </source>
</evidence>
<feature type="compositionally biased region" description="Basic residues" evidence="13">
    <location>
        <begin position="48"/>
        <end position="57"/>
    </location>
</feature>
<evidence type="ECO:0000256" key="14">
    <source>
        <dbReference type="SAM" id="Phobius"/>
    </source>
</evidence>
<feature type="transmembrane region" description="Helical" evidence="14">
    <location>
        <begin position="934"/>
        <end position="956"/>
    </location>
</feature>
<protein>
    <recommendedName>
        <fullName evidence="15">Endonuclease/exonuclease/phosphatase domain-containing protein</fullName>
    </recommendedName>
</protein>
<keyword evidence="8" id="KW-0460">Magnesium</keyword>
<comment type="pathway">
    <text evidence="2">Lipid metabolism; sphingolipid metabolism.</text>
</comment>
<evidence type="ECO:0000256" key="12">
    <source>
        <dbReference type="ARBA" id="ARBA00023136"/>
    </source>
</evidence>
<evidence type="ECO:0000256" key="7">
    <source>
        <dbReference type="ARBA" id="ARBA00022801"/>
    </source>
</evidence>
<keyword evidence="9" id="KW-0746">Sphingolipid metabolism</keyword>
<dbReference type="InterPro" id="IPR038772">
    <property type="entry name" value="Sph/SMPD2-like"/>
</dbReference>
<accession>A0ABR3A4L6</accession>
<comment type="subcellular location">
    <subcellularLocation>
        <location evidence="1">Membrane</location>
        <topology evidence="1">Multi-pass membrane protein</topology>
    </subcellularLocation>
</comment>
<feature type="compositionally biased region" description="Low complexity" evidence="13">
    <location>
        <begin position="449"/>
        <end position="467"/>
    </location>
</feature>
<evidence type="ECO:0000256" key="11">
    <source>
        <dbReference type="ARBA" id="ARBA00023098"/>
    </source>
</evidence>
<keyword evidence="5 14" id="KW-0812">Transmembrane</keyword>
<feature type="compositionally biased region" description="Polar residues" evidence="13">
    <location>
        <begin position="98"/>
        <end position="112"/>
    </location>
</feature>
<evidence type="ECO:0000256" key="6">
    <source>
        <dbReference type="ARBA" id="ARBA00022723"/>
    </source>
</evidence>
<sequence>MEPNYAAISSASTSQNFVNHMTPESFLNANTSTEGLGQPTAMSETPIKRKPGRPKGSGKKDSNNPTTPVANGVKRPVGRPRKDGLPAGSAGPSRPRKSGNSEGIDSSLSASVSYHGVSATHNGTNGTRTPKTRSANYPFDDWAELARTKPTMFLTTLLVSLASLPPLPSTSALNVEDAFKSHLVSLSPSPTQSHHIPSLYSILKTFWLPSSPAYFSLTASTSTARTPSDHRFLYWDPQPLVFNGISCPTCSSPLLNQGRIKSGPIKVYDIERPFFIIGCEYVCKSAICTNANNGEARKYASTDPSIIRSLPTKLKDEFPARLISESDSGTNPEVWNWQALGVSKLLWNLVRGALKAGLQKEGIIDLLYNVQRGLPGEDDKKGEEHEESNHLGSTANGNGQTSGSYTRPVQQSSGGFPDAYNNAWRANTAAVESTDGNGNMAPSDLHIIPPSSTPSAPSTAGSSTQSTNSVYPPQTQTSYSPNVYPHSSTPNFTSYHFSSHDFPSAASSPRLQSSTSAKPQSRQLPPSIIPNTVVSPPSGPATPTPPIATIASLVNEHKITVLTQNCWGLKFVAKLRRERVEALAIELASSDEYDIICLQEIWVFADYEHIRNSVSKRLPFSKFFYSGALGAGLAILSRFPIVGSDCHPYALNGLPIDVTGGDWFVGKAAASIIINHPVLGEVQVFNTHMYAKGGDTYAHRLVNAWEFAKLAKQASQSGRYVIAAGDFNSTPNDLAMTIIREYTDMSDSWIVTHPSGNYSHETRPDPQTAIEQYGVTADINLNSWSVRFEQKRLDYVYYRNPPLKSNKNKYPSLRCTDCVVALRHNVPGRNFSFSDHFAVKSTLTIDVPTSTSTFLDSPTELAPGPEPESSNVWSETSDLSDACITEMIQSLAACYRMAKTRGQRELYTFVVCIFALVAIAIGSAWFPFAWINSLFTIVTVAISWWGTTLLYEGFIFGNWECNALMNIIEELELYKKALELQGGQGASR</sequence>